<evidence type="ECO:0000313" key="1">
    <source>
        <dbReference type="EMBL" id="PFV30801.1"/>
    </source>
</evidence>
<dbReference type="Proteomes" id="UP000223366">
    <property type="component" value="Unassembled WGS sequence"/>
</dbReference>
<sequence length="574" mass="64204">MKGLIIMTQNTLCVRALPSFIDEFNGIFGFGSNIASIIETIFGTEVGNDNVILEEILKNQELLNIINENISEINGSLNEIIANGNANSELLNDLINISNAQGTVLTNIQDQISSINSTLNYYLGKMTQMLNTVIQQNSVIILQIQYLSKQLEEISKKLDTININVLVNSTLTEISPSYQRMKYVNNKFDELSITHTDKFSQNGKNSSNVEILETATPTDLTGIISLIEFAKSVTKNDMNSFEFYLKTFHDVMVGKTIFERSALQTARDLIKESDIQADGSEVGKTYNFLIVLSSLLCKSYATIVACRKILCLPNIDYTPIINQCIQEQTKEFKENVIPYLSSTFTTFNHIDLGKGAAWREAHICDVKASPGYALVAFEVVQNGNDFDLIGYQAKLKSNYGIDKESVSKVITPNINKIIGPRSGEKKPGEEETISKHIYFNSEEVIFPEGYVITNIKFKSGTLEMGFHYEVTACLYDPITGEIDTNETLTEMRDANPETEISPTSDNGVYFPNRISDIFFSPMRSFQINGDPNSHKFSILSTSYLSEYLVESDLINKETSLIFLTKDITANTLNN</sequence>
<accession>A0A9X7BNJ2</accession>
<organism evidence="1 2">
    <name type="scientific">Bacillus thuringiensis</name>
    <dbReference type="NCBI Taxonomy" id="1428"/>
    <lineage>
        <taxon>Bacteria</taxon>
        <taxon>Bacillati</taxon>
        <taxon>Bacillota</taxon>
        <taxon>Bacilli</taxon>
        <taxon>Bacillales</taxon>
        <taxon>Bacillaceae</taxon>
        <taxon>Bacillus</taxon>
        <taxon>Bacillus cereus group</taxon>
    </lineage>
</organism>
<dbReference type="EMBL" id="NVDU01000030">
    <property type="protein sequence ID" value="PFV30801.1"/>
    <property type="molecule type" value="Genomic_DNA"/>
</dbReference>
<gene>
    <name evidence="1" type="ORF">COK99_14540</name>
</gene>
<dbReference type="InterPro" id="IPR022180">
    <property type="entry name" value="Vip3"/>
</dbReference>
<comment type="caution">
    <text evidence="1">The sequence shown here is derived from an EMBL/GenBank/DDBJ whole genome shotgun (WGS) entry which is preliminary data.</text>
</comment>
<evidence type="ECO:0000313" key="2">
    <source>
        <dbReference type="Proteomes" id="UP000223366"/>
    </source>
</evidence>
<proteinExistence type="predicted"/>
<dbReference type="Pfam" id="PF12495">
    <property type="entry name" value="Vip3A_N"/>
    <property type="match status" value="1"/>
</dbReference>
<dbReference type="AlphaFoldDB" id="A0A9X7BNJ2"/>
<evidence type="ECO:0008006" key="3">
    <source>
        <dbReference type="Google" id="ProtNLM"/>
    </source>
</evidence>
<name>A0A9X7BNJ2_BACTU</name>
<reference evidence="1 2" key="1">
    <citation type="submission" date="2017-09" db="EMBL/GenBank/DDBJ databases">
        <title>Large-scale bioinformatics analysis of Bacillus genomes uncovers conserved roles of natural products in bacterial physiology.</title>
        <authorList>
            <consortium name="Agbiome Team Llc"/>
            <person name="Bleich R.M."/>
            <person name="Grubbs K.J."/>
            <person name="Santa Maria K.C."/>
            <person name="Allen S.E."/>
            <person name="Farag S."/>
            <person name="Shank E.A."/>
            <person name="Bowers A."/>
        </authorList>
    </citation>
    <scope>NUCLEOTIDE SEQUENCE [LARGE SCALE GENOMIC DNA]</scope>
    <source>
        <strain evidence="1 2">AFS060060</strain>
    </source>
</reference>
<protein>
    <recommendedName>
        <fullName evidence="3">Vegetative insecticidal protein</fullName>
    </recommendedName>
</protein>